<dbReference type="Pfam" id="PF13607">
    <property type="entry name" value="Succ_CoA_lig"/>
    <property type="match status" value="1"/>
</dbReference>
<comment type="caution">
    <text evidence="8">The sequence shown here is derived from an EMBL/GenBank/DDBJ whole genome shotgun (WGS) entry which is preliminary data.</text>
</comment>
<dbReference type="InterPro" id="IPR003781">
    <property type="entry name" value="CoA-bd"/>
</dbReference>
<dbReference type="InterPro" id="IPR043938">
    <property type="entry name" value="Ligase_CoA_dom"/>
</dbReference>
<dbReference type="SMART" id="SM00881">
    <property type="entry name" value="CoA_binding"/>
    <property type="match status" value="1"/>
</dbReference>
<dbReference type="Gene3D" id="3.30.470.20">
    <property type="entry name" value="ATP-grasp fold, B domain"/>
    <property type="match status" value="1"/>
</dbReference>
<protein>
    <recommendedName>
        <fullName evidence="2">acetate--CoA ligase (ADP-forming)</fullName>
        <ecNumber evidence="2">6.2.1.13</ecNumber>
    </recommendedName>
</protein>
<dbReference type="EMBL" id="JBHSZI010000001">
    <property type="protein sequence ID" value="MFC7058887.1"/>
    <property type="molecule type" value="Genomic_DNA"/>
</dbReference>
<dbReference type="GO" id="GO:0043758">
    <property type="term" value="F:acetate-CoA ligase (ADP-forming) activity"/>
    <property type="evidence" value="ECO:0007669"/>
    <property type="project" value="UniProtKB-EC"/>
</dbReference>
<feature type="region of interest" description="Disordered" evidence="6">
    <location>
        <begin position="1"/>
        <end position="35"/>
    </location>
</feature>
<dbReference type="InterPro" id="IPR036291">
    <property type="entry name" value="NAD(P)-bd_dom_sf"/>
</dbReference>
<reference evidence="8 9" key="1">
    <citation type="journal article" date="2019" name="Int. J. Syst. Evol. Microbiol.">
        <title>The Global Catalogue of Microorganisms (GCM) 10K type strain sequencing project: providing services to taxonomists for standard genome sequencing and annotation.</title>
        <authorList>
            <consortium name="The Broad Institute Genomics Platform"/>
            <consortium name="The Broad Institute Genome Sequencing Center for Infectious Disease"/>
            <person name="Wu L."/>
            <person name="Ma J."/>
        </authorList>
    </citation>
    <scope>NUCLEOTIDE SEQUENCE [LARGE SCALE GENOMIC DNA]</scope>
    <source>
        <strain evidence="8 9">JCM 30072</strain>
    </source>
</reference>
<dbReference type="InterPro" id="IPR013815">
    <property type="entry name" value="ATP_grasp_subdomain_1"/>
</dbReference>
<keyword evidence="9" id="KW-1185">Reference proteome</keyword>
<dbReference type="Pfam" id="PF13549">
    <property type="entry name" value="ATP-grasp_5"/>
    <property type="match status" value="1"/>
</dbReference>
<dbReference type="InterPro" id="IPR032875">
    <property type="entry name" value="Succ_CoA_lig_flav_dom"/>
</dbReference>
<dbReference type="Gene3D" id="3.40.50.261">
    <property type="entry name" value="Succinyl-CoA synthetase domains"/>
    <property type="match status" value="2"/>
</dbReference>
<dbReference type="AlphaFoldDB" id="A0ABD5W1H7"/>
<keyword evidence="4" id="KW-0547">Nucleotide-binding</keyword>
<evidence type="ECO:0000313" key="9">
    <source>
        <dbReference type="Proteomes" id="UP001596445"/>
    </source>
</evidence>
<evidence type="ECO:0000256" key="3">
    <source>
        <dbReference type="ARBA" id="ARBA00022598"/>
    </source>
</evidence>
<dbReference type="GeneID" id="76630963"/>
<dbReference type="EC" id="6.2.1.13" evidence="2"/>
<evidence type="ECO:0000256" key="1">
    <source>
        <dbReference type="ARBA" id="ARBA00001619"/>
    </source>
</evidence>
<dbReference type="Gene3D" id="3.30.1490.20">
    <property type="entry name" value="ATP-grasp fold, A domain"/>
    <property type="match status" value="1"/>
</dbReference>
<keyword evidence="5" id="KW-0067">ATP-binding</keyword>
<proteinExistence type="predicted"/>
<dbReference type="SUPFAM" id="SSF52210">
    <property type="entry name" value="Succinyl-CoA synthetase domains"/>
    <property type="match status" value="2"/>
</dbReference>
<organism evidence="8 9">
    <name type="scientific">Halovenus salina</name>
    <dbReference type="NCBI Taxonomy" id="1510225"/>
    <lineage>
        <taxon>Archaea</taxon>
        <taxon>Methanobacteriati</taxon>
        <taxon>Methanobacteriota</taxon>
        <taxon>Stenosarchaea group</taxon>
        <taxon>Halobacteria</taxon>
        <taxon>Halobacteriales</taxon>
        <taxon>Haloarculaceae</taxon>
        <taxon>Halovenus</taxon>
    </lineage>
</organism>
<keyword evidence="3 8" id="KW-0436">Ligase</keyword>
<evidence type="ECO:0000256" key="2">
    <source>
        <dbReference type="ARBA" id="ARBA00012957"/>
    </source>
</evidence>
<dbReference type="RefSeq" id="WP_267161623.1">
    <property type="nucleotide sequence ID" value="NZ_CP112972.1"/>
</dbReference>
<evidence type="ECO:0000256" key="4">
    <source>
        <dbReference type="ARBA" id="ARBA00022741"/>
    </source>
</evidence>
<dbReference type="Pfam" id="PF19045">
    <property type="entry name" value="Ligase_CoA_2"/>
    <property type="match status" value="1"/>
</dbReference>
<dbReference type="SUPFAM" id="SSF56059">
    <property type="entry name" value="Glutathione synthetase ATP-binding domain-like"/>
    <property type="match status" value="1"/>
</dbReference>
<evidence type="ECO:0000259" key="7">
    <source>
        <dbReference type="SMART" id="SM00881"/>
    </source>
</evidence>
<gene>
    <name evidence="8" type="ORF">ACFQQG_12815</name>
</gene>
<feature type="region of interest" description="Disordered" evidence="6">
    <location>
        <begin position="120"/>
        <end position="161"/>
    </location>
</feature>
<dbReference type="InterPro" id="IPR051538">
    <property type="entry name" value="Acyl-CoA_Synth/Transferase"/>
</dbReference>
<dbReference type="SUPFAM" id="SSF51735">
    <property type="entry name" value="NAD(P)-binding Rossmann-fold domains"/>
    <property type="match status" value="1"/>
</dbReference>
<dbReference type="InterPro" id="IPR016102">
    <property type="entry name" value="Succinyl-CoA_synth-like"/>
</dbReference>
<evidence type="ECO:0000256" key="5">
    <source>
        <dbReference type="ARBA" id="ARBA00022840"/>
    </source>
</evidence>
<name>A0ABD5W1H7_9EURY</name>
<evidence type="ECO:0000313" key="8">
    <source>
        <dbReference type="EMBL" id="MFC7058887.1"/>
    </source>
</evidence>
<dbReference type="Gene3D" id="3.40.50.720">
    <property type="entry name" value="NAD(P)-binding Rossmann-like Domain"/>
    <property type="match status" value="1"/>
</dbReference>
<dbReference type="Pfam" id="PF13380">
    <property type="entry name" value="CoA_binding_2"/>
    <property type="match status" value="1"/>
</dbReference>
<feature type="domain" description="CoA-binding" evidence="7">
    <location>
        <begin position="164"/>
        <end position="256"/>
    </location>
</feature>
<dbReference type="GO" id="GO:0005524">
    <property type="term" value="F:ATP binding"/>
    <property type="evidence" value="ECO:0007669"/>
    <property type="project" value="UniProtKB-KW"/>
</dbReference>
<evidence type="ECO:0000256" key="6">
    <source>
        <dbReference type="SAM" id="MobiDB-lite"/>
    </source>
</evidence>
<sequence length="848" mass="87322">MTPDGTPVLVEPDDALSRETPVADDLSVPPRRERGPDDLVLAATADSRVVGYAWLRPVAGGGRRVELAVTDSLAATPLDDELARQAVAYAIADGAGRLLVTDSDLFGRAGFDVVTGADGPYVSLTDPAADQVTTPAGSRQPEDQPRESVVSLPEPDHGRDLSGLFAPERVAVVGATDREGSIGRLLMESLEDYPGEVVPVTPRADAVFGQDAADSLTETEGVDLAVLAVPPETAVDALETAGESDIGNAVVVSAGFEEAGDDGERHACQLRDIADRCGMNVVGPNSMGVMSTASGLNASFSPSHPARGSISLVSQSGAFITASLETATDRGLGFRHVVSIGNKTVLGAVDYLRYLDADPETGVIAAYLEDIDDGETFVEVARAVTESTPVVVLKPGKTEEGASAAASHTGSLAGDDTAVDAAFERAGVVRADSAGELFDYAAALRGTLPDGNSVGIVTNAGGPGVLAADAVAAQVGELPGLEESTRKRLGELLPPTAAVGNPTDVLGDADADRFGDAIDAVLSDPSVDIGLVLTTPHPLIEYDELAEVVGRRSRAHGTPAVTCFMDGDLTASAKRALRRHGVANYDDPSRAAAAVGALGRYVEQAGREQVSSAVEIDETSVQSVVEDATAAGRRQLGVESLSLLDAAGIDTPAWERVETPKEAETAAATVGGPVVLKIVSQDIAHKVDVGGVRVGVSAEDAAAEARGLLADVREARPEAEIDGLLVQATAETESAVETVVGATQSRFGPLVTFGLGGVFVEHVEDVAFALAPLDRDRARSLIHSIDADSVLDGARGAEPVDEDALVETLVRFSALLDAAPELSTLELNPVFAGPDGTTAVDLHAELDD</sequence>
<dbReference type="PANTHER" id="PTHR43334">
    <property type="entry name" value="ACETATE--COA LIGASE [ADP-FORMING]"/>
    <property type="match status" value="1"/>
</dbReference>
<dbReference type="PANTHER" id="PTHR43334:SF1">
    <property type="entry name" value="3-HYDROXYPROPIONATE--COA LIGASE [ADP-FORMING]"/>
    <property type="match status" value="1"/>
</dbReference>
<dbReference type="Proteomes" id="UP001596445">
    <property type="component" value="Unassembled WGS sequence"/>
</dbReference>
<comment type="catalytic activity">
    <reaction evidence="1">
        <text>acetate + ATP + CoA = acetyl-CoA + ADP + phosphate</text>
        <dbReference type="Rhea" id="RHEA:15081"/>
        <dbReference type="ChEBI" id="CHEBI:30089"/>
        <dbReference type="ChEBI" id="CHEBI:30616"/>
        <dbReference type="ChEBI" id="CHEBI:43474"/>
        <dbReference type="ChEBI" id="CHEBI:57287"/>
        <dbReference type="ChEBI" id="CHEBI:57288"/>
        <dbReference type="ChEBI" id="CHEBI:456216"/>
        <dbReference type="EC" id="6.2.1.13"/>
    </reaction>
</comment>
<dbReference type="FunFam" id="3.30.1490.20:FF:000020">
    <property type="entry name" value="Protein lysine acetyltransferase"/>
    <property type="match status" value="1"/>
</dbReference>
<accession>A0ABD5W1H7</accession>